<evidence type="ECO:0000313" key="7">
    <source>
        <dbReference type="EMBL" id="AEE51411.1"/>
    </source>
</evidence>
<dbReference type="GO" id="GO:0005886">
    <property type="term" value="C:plasma membrane"/>
    <property type="evidence" value="ECO:0007669"/>
    <property type="project" value="TreeGrafter"/>
</dbReference>
<evidence type="ECO:0000256" key="1">
    <source>
        <dbReference type="ARBA" id="ARBA00009369"/>
    </source>
</evidence>
<evidence type="ECO:0000256" key="4">
    <source>
        <dbReference type="ARBA" id="ARBA00032089"/>
    </source>
</evidence>
<dbReference type="GO" id="GO:0008360">
    <property type="term" value="P:regulation of cell shape"/>
    <property type="evidence" value="ECO:0007669"/>
    <property type="project" value="UniProtKB-KW"/>
</dbReference>
<reference key="2">
    <citation type="submission" date="2011-04" db="EMBL/GenBank/DDBJ databases">
        <title>Complete sequence of chromosome of Haliscomenobacter hydrossis DSM 1100.</title>
        <authorList>
            <consortium name="US DOE Joint Genome Institute (JGI-PGF)"/>
            <person name="Lucas S."/>
            <person name="Han J."/>
            <person name="Lapidus A."/>
            <person name="Bruce D."/>
            <person name="Goodwin L."/>
            <person name="Pitluck S."/>
            <person name="Peters L."/>
            <person name="Kyrpides N."/>
            <person name="Mavromatis K."/>
            <person name="Ivanova N."/>
            <person name="Ovchinnikova G."/>
            <person name="Pagani I."/>
            <person name="Daligault H."/>
            <person name="Detter J.C."/>
            <person name="Han C."/>
            <person name="Land M."/>
            <person name="Hauser L."/>
            <person name="Markowitz V."/>
            <person name="Cheng J.-F."/>
            <person name="Hugenholtz P."/>
            <person name="Woyke T."/>
            <person name="Wu D."/>
            <person name="Verbarg S."/>
            <person name="Frueling A."/>
            <person name="Brambilla E."/>
            <person name="Klenk H.-P."/>
            <person name="Eisen J.A."/>
        </authorList>
    </citation>
    <scope>NUCLEOTIDE SEQUENCE</scope>
    <source>
        <strain>DSM 1100</strain>
    </source>
</reference>
<dbReference type="PANTHER" id="PTHR34138:SF1">
    <property type="entry name" value="CELL SHAPE-DETERMINING PROTEIN MREC"/>
    <property type="match status" value="1"/>
</dbReference>
<name>F4KXQ0_HALH1</name>
<dbReference type="EMBL" id="CP002691">
    <property type="protein sequence ID" value="AEE51411.1"/>
    <property type="molecule type" value="Genomic_DNA"/>
</dbReference>
<sequence>MNTFLQLLNRINHGALFALLLSISLFMIVRNNDAQGKIFWNSAGMVFGVFGNGANAVWSYFNLRRENEKLQREISVLRGQLAQDQYNDQLVRDTLQKIDSNRIQIYEYIEAAVTNNSVDKPKNYLTLNRGSRHGVKENMGVITAEGVLGVVRYVSTNYCLVMSILHTDSRVSAQIKGKGFYGSLVWRGRDPSRMYLTDIPKHNKISSNEDIVETTGFSTYYPPGVTIGTVFHHEIPPGSSNHLIQVKLKVNMAKVRYAQIVVNKHADEINQLEASSKDEQ</sequence>
<dbReference type="InterPro" id="IPR042175">
    <property type="entry name" value="Cell/Rod_MreC_2"/>
</dbReference>
<dbReference type="PANTHER" id="PTHR34138">
    <property type="entry name" value="CELL SHAPE-DETERMINING PROTEIN MREC"/>
    <property type="match status" value="1"/>
</dbReference>
<dbReference type="Gene3D" id="2.40.10.340">
    <property type="entry name" value="Rod shape-determining protein MreC, domain 1"/>
    <property type="match status" value="1"/>
</dbReference>
<dbReference type="NCBIfam" id="NF010532">
    <property type="entry name" value="PRK13922.9-3"/>
    <property type="match status" value="1"/>
</dbReference>
<keyword evidence="8" id="KW-1185">Reference proteome</keyword>
<dbReference type="STRING" id="760192.Halhy_3556"/>
<dbReference type="InterPro" id="IPR055342">
    <property type="entry name" value="MreC_beta-barrel_core"/>
</dbReference>
<dbReference type="InterPro" id="IPR007221">
    <property type="entry name" value="MreC"/>
</dbReference>
<evidence type="ECO:0000256" key="3">
    <source>
        <dbReference type="ARBA" id="ARBA00022960"/>
    </source>
</evidence>
<dbReference type="Pfam" id="PF04085">
    <property type="entry name" value="MreC"/>
    <property type="match status" value="1"/>
</dbReference>
<keyword evidence="3" id="KW-0133">Cell shape</keyword>
<proteinExistence type="inferred from homology"/>
<reference evidence="7 8" key="1">
    <citation type="journal article" date="2011" name="Stand. Genomic Sci.">
        <title>Complete genome sequence of Haliscomenobacter hydrossis type strain (O).</title>
        <authorList>
            <consortium name="US DOE Joint Genome Institute (JGI-PGF)"/>
            <person name="Daligault H."/>
            <person name="Lapidus A."/>
            <person name="Zeytun A."/>
            <person name="Nolan M."/>
            <person name="Lucas S."/>
            <person name="Del Rio T.G."/>
            <person name="Tice H."/>
            <person name="Cheng J.F."/>
            <person name="Tapia R."/>
            <person name="Han C."/>
            <person name="Goodwin L."/>
            <person name="Pitluck S."/>
            <person name="Liolios K."/>
            <person name="Pagani I."/>
            <person name="Ivanova N."/>
            <person name="Huntemann M."/>
            <person name="Mavromatis K."/>
            <person name="Mikhailova N."/>
            <person name="Pati A."/>
            <person name="Chen A."/>
            <person name="Palaniappan K."/>
            <person name="Land M."/>
            <person name="Hauser L."/>
            <person name="Brambilla E.M."/>
            <person name="Rohde M."/>
            <person name="Verbarg S."/>
            <person name="Goker M."/>
            <person name="Bristow J."/>
            <person name="Eisen J.A."/>
            <person name="Markowitz V."/>
            <person name="Hugenholtz P."/>
            <person name="Kyrpides N.C."/>
            <person name="Klenk H.P."/>
            <person name="Woyke T."/>
        </authorList>
    </citation>
    <scope>NUCLEOTIDE SEQUENCE [LARGE SCALE GENOMIC DNA]</scope>
    <source>
        <strain evidence="8">ATCC 27775 / DSM 1100 / LMG 10767 / O</strain>
    </source>
</reference>
<feature type="domain" description="Rod shape-determining protein MreC beta-barrel core" evidence="6">
    <location>
        <begin position="113"/>
        <end position="261"/>
    </location>
</feature>
<dbReference type="OrthoDB" id="9811827at2"/>
<organism evidence="7 8">
    <name type="scientific">Haliscomenobacter hydrossis (strain ATCC 27775 / DSM 1100 / LMG 10767 / O)</name>
    <dbReference type="NCBI Taxonomy" id="760192"/>
    <lineage>
        <taxon>Bacteria</taxon>
        <taxon>Pseudomonadati</taxon>
        <taxon>Bacteroidota</taxon>
        <taxon>Saprospiria</taxon>
        <taxon>Saprospirales</taxon>
        <taxon>Haliscomenobacteraceae</taxon>
        <taxon>Haliscomenobacter</taxon>
    </lineage>
</organism>
<evidence type="ECO:0000313" key="8">
    <source>
        <dbReference type="Proteomes" id="UP000008461"/>
    </source>
</evidence>
<evidence type="ECO:0000259" key="6">
    <source>
        <dbReference type="Pfam" id="PF04085"/>
    </source>
</evidence>
<protein>
    <recommendedName>
        <fullName evidence="2">Cell shape-determining protein MreC</fullName>
    </recommendedName>
    <alternativeName>
        <fullName evidence="4">Cell shape protein MreC</fullName>
    </alternativeName>
</protein>
<dbReference type="KEGG" id="hhy:Halhy_3556"/>
<dbReference type="Gene3D" id="2.40.10.350">
    <property type="entry name" value="Rod shape-determining protein MreC, domain 2"/>
    <property type="match status" value="1"/>
</dbReference>
<keyword evidence="5" id="KW-0812">Transmembrane</keyword>
<dbReference type="eggNOG" id="COG1792">
    <property type="taxonomic scope" value="Bacteria"/>
</dbReference>
<dbReference type="HOGENOM" id="CLU_042663_5_0_10"/>
<evidence type="ECO:0000256" key="5">
    <source>
        <dbReference type="SAM" id="Phobius"/>
    </source>
</evidence>
<dbReference type="Proteomes" id="UP000008461">
    <property type="component" value="Chromosome"/>
</dbReference>
<accession>F4KXQ0</accession>
<evidence type="ECO:0000256" key="2">
    <source>
        <dbReference type="ARBA" id="ARBA00013855"/>
    </source>
</evidence>
<comment type="similarity">
    <text evidence="1">Belongs to the MreC family.</text>
</comment>
<feature type="transmembrane region" description="Helical" evidence="5">
    <location>
        <begin position="38"/>
        <end position="61"/>
    </location>
</feature>
<dbReference type="InterPro" id="IPR042177">
    <property type="entry name" value="Cell/Rod_1"/>
</dbReference>
<gene>
    <name evidence="7" type="ordered locus">Halhy_3556</name>
</gene>
<keyword evidence="5" id="KW-1133">Transmembrane helix</keyword>
<dbReference type="AlphaFoldDB" id="F4KXQ0"/>
<keyword evidence="5" id="KW-0472">Membrane</keyword>
<feature type="transmembrane region" description="Helical" evidence="5">
    <location>
        <begin position="12"/>
        <end position="29"/>
    </location>
</feature>